<evidence type="ECO:0000313" key="2">
    <source>
        <dbReference type="EMBL" id="KGB41586.1"/>
    </source>
</evidence>
<name>A0A095B331_SCHHA</name>
<dbReference type="PANTHER" id="PTHR35826">
    <property type="entry name" value="PROTEIN ATP6V1FNB-LIKE"/>
    <property type="match status" value="1"/>
</dbReference>
<sequence length="288" mass="33485">MSRSYPADTRSQKVLEELYEKETISQLNWFLKCQEDKKLDDSISLTTSSMMDRSVPNMSTILSKLNIKDNEEDHMKESNEIVSNDDDNNNNNLIEEENKQELTIGPDMNRYLHDRYKLNLEDKFQFPVLSSMEYGWGHADLISKSTAQSRKFGRQCVIEDSFYRRTGIPFKHGAGMIGLDKYTQIECYRSCGNVATSLGDSTLRALYIEIRWNRYLHDRYKLNLEDKFQFPVLSSMEYGWGHADLISKSTAQSRKFGRQCVIEDSFYRRTGIPFKHGAGMIGLDKYSF</sequence>
<protein>
    <recommendedName>
        <fullName evidence="1">Sperm microtubule inner protein 1 C-terminal domain-containing protein</fullName>
    </recommendedName>
</protein>
<reference evidence="2" key="1">
    <citation type="journal article" date="2012" name="Nat. Genet.">
        <title>Whole-genome sequence of Schistosoma haematobium.</title>
        <authorList>
            <person name="Young N.D."/>
            <person name="Jex A.R."/>
            <person name="Li B."/>
            <person name="Liu S."/>
            <person name="Yang L."/>
            <person name="Xiong Z."/>
            <person name="Li Y."/>
            <person name="Cantacessi C."/>
            <person name="Hall R.S."/>
            <person name="Xu X."/>
            <person name="Chen F."/>
            <person name="Wu X."/>
            <person name="Zerlotini A."/>
            <person name="Oliveira G."/>
            <person name="Hofmann A."/>
            <person name="Zhang G."/>
            <person name="Fang X."/>
            <person name="Kang Y."/>
            <person name="Campbell B.E."/>
            <person name="Loukas A."/>
            <person name="Ranganathan S."/>
            <person name="Rollinson D."/>
            <person name="Rinaldi G."/>
            <person name="Brindley P.J."/>
            <person name="Yang H."/>
            <person name="Wang J."/>
            <person name="Wang J."/>
            <person name="Gasser R.B."/>
        </authorList>
    </citation>
    <scope>NUCLEOTIDE SEQUENCE [LARGE SCALE GENOMIC DNA]</scope>
</reference>
<proteinExistence type="predicted"/>
<accession>A0A095B331</accession>
<dbReference type="InterPro" id="IPR054323">
    <property type="entry name" value="SPMIP1_C"/>
</dbReference>
<organism evidence="2">
    <name type="scientific">Schistosoma haematobium</name>
    <name type="common">Blood fluke</name>
    <dbReference type="NCBI Taxonomy" id="6185"/>
    <lineage>
        <taxon>Eukaryota</taxon>
        <taxon>Metazoa</taxon>
        <taxon>Spiralia</taxon>
        <taxon>Lophotrochozoa</taxon>
        <taxon>Platyhelminthes</taxon>
        <taxon>Trematoda</taxon>
        <taxon>Digenea</taxon>
        <taxon>Strigeidida</taxon>
        <taxon>Schistosomatoidea</taxon>
        <taxon>Schistosomatidae</taxon>
        <taxon>Schistosoma</taxon>
    </lineage>
</organism>
<dbReference type="EMBL" id="KL251975">
    <property type="protein sequence ID" value="KGB41586.1"/>
    <property type="molecule type" value="Genomic_DNA"/>
</dbReference>
<feature type="domain" description="Sperm microtubule inner protein 1 C-terminal" evidence="1">
    <location>
        <begin position="108"/>
        <end position="169"/>
    </location>
</feature>
<dbReference type="Pfam" id="PF22589">
    <property type="entry name" value="SPMIP1"/>
    <property type="match status" value="2"/>
</dbReference>
<feature type="domain" description="Sperm microtubule inner protein 1 C-terminal" evidence="1">
    <location>
        <begin position="213"/>
        <end position="273"/>
    </location>
</feature>
<gene>
    <name evidence="2" type="ORF">MS3_10118</name>
</gene>
<dbReference type="AlphaFoldDB" id="A0A095B331"/>
<evidence type="ECO:0000259" key="1">
    <source>
        <dbReference type="Pfam" id="PF22589"/>
    </source>
</evidence>
<dbReference type="PANTHER" id="PTHR35826:SF1">
    <property type="entry name" value="PROTEIN ATP6V1FNB-LIKE"/>
    <property type="match status" value="1"/>
</dbReference>